<name>A0A9K3LKG1_9STRA</name>
<organism evidence="1 2">
    <name type="scientific">Nitzschia inconspicua</name>
    <dbReference type="NCBI Taxonomy" id="303405"/>
    <lineage>
        <taxon>Eukaryota</taxon>
        <taxon>Sar</taxon>
        <taxon>Stramenopiles</taxon>
        <taxon>Ochrophyta</taxon>
        <taxon>Bacillariophyta</taxon>
        <taxon>Bacillariophyceae</taxon>
        <taxon>Bacillariophycidae</taxon>
        <taxon>Bacillariales</taxon>
        <taxon>Bacillariaceae</taxon>
        <taxon>Nitzschia</taxon>
    </lineage>
</organism>
<gene>
    <name evidence="1" type="ORF">IV203_027083</name>
</gene>
<dbReference type="EMBL" id="JAGRRH010000010">
    <property type="protein sequence ID" value="KAG7363722.1"/>
    <property type="molecule type" value="Genomic_DNA"/>
</dbReference>
<keyword evidence="2" id="KW-1185">Reference proteome</keyword>
<evidence type="ECO:0000313" key="1">
    <source>
        <dbReference type="EMBL" id="KAG7363722.1"/>
    </source>
</evidence>
<accession>A0A9K3LKG1</accession>
<protein>
    <submittedName>
        <fullName evidence="1">Uncharacterized protein</fullName>
    </submittedName>
</protein>
<reference evidence="1" key="2">
    <citation type="submission" date="2021-04" db="EMBL/GenBank/DDBJ databases">
        <authorList>
            <person name="Podell S."/>
        </authorList>
    </citation>
    <scope>NUCLEOTIDE SEQUENCE</scope>
    <source>
        <strain evidence="1">Hildebrandi</strain>
    </source>
</reference>
<dbReference type="Proteomes" id="UP000693970">
    <property type="component" value="Unassembled WGS sequence"/>
</dbReference>
<sequence length="179" mass="20691">MLKIWRLLNCYKRRNAGWESLPSAGRRDDYPEFVARGQEALGVILRQDLGGTIDIPDERANWVTIFNGKSNKQKKKEKKLRKYDRGVKMSRLTQLKRSLERRMHDGRGSFSANTVTYSTRNSEIYQKSTVGSRIPNGSRRINSTGQIFFSTSIDDRSRCSASTRSLHTMHVIDEELEYI</sequence>
<dbReference type="AlphaFoldDB" id="A0A9K3LKG1"/>
<comment type="caution">
    <text evidence="1">The sequence shown here is derived from an EMBL/GenBank/DDBJ whole genome shotgun (WGS) entry which is preliminary data.</text>
</comment>
<evidence type="ECO:0000313" key="2">
    <source>
        <dbReference type="Proteomes" id="UP000693970"/>
    </source>
</evidence>
<proteinExistence type="predicted"/>
<reference evidence="1" key="1">
    <citation type="journal article" date="2021" name="Sci. Rep.">
        <title>Diploid genomic architecture of Nitzschia inconspicua, an elite biomass production diatom.</title>
        <authorList>
            <person name="Oliver A."/>
            <person name="Podell S."/>
            <person name="Pinowska A."/>
            <person name="Traller J.C."/>
            <person name="Smith S.R."/>
            <person name="McClure R."/>
            <person name="Beliaev A."/>
            <person name="Bohutskyi P."/>
            <person name="Hill E.A."/>
            <person name="Rabines A."/>
            <person name="Zheng H."/>
            <person name="Allen L.Z."/>
            <person name="Kuo A."/>
            <person name="Grigoriev I.V."/>
            <person name="Allen A.E."/>
            <person name="Hazlebeck D."/>
            <person name="Allen E.E."/>
        </authorList>
    </citation>
    <scope>NUCLEOTIDE SEQUENCE</scope>
    <source>
        <strain evidence="1">Hildebrandi</strain>
    </source>
</reference>